<dbReference type="Proteomes" id="UP001500822">
    <property type="component" value="Unassembled WGS sequence"/>
</dbReference>
<dbReference type="EMBL" id="BAABIE010000013">
    <property type="protein sequence ID" value="GAA4754080.1"/>
    <property type="molecule type" value="Genomic_DNA"/>
</dbReference>
<evidence type="ECO:0000313" key="1">
    <source>
        <dbReference type="EMBL" id="GAA4754080.1"/>
    </source>
</evidence>
<organism evidence="1 2">
    <name type="scientific">Gordonia alkaliphila</name>
    <dbReference type="NCBI Taxonomy" id="1053547"/>
    <lineage>
        <taxon>Bacteria</taxon>
        <taxon>Bacillati</taxon>
        <taxon>Actinomycetota</taxon>
        <taxon>Actinomycetes</taxon>
        <taxon>Mycobacteriales</taxon>
        <taxon>Gordoniaceae</taxon>
        <taxon>Gordonia</taxon>
    </lineage>
</organism>
<comment type="caution">
    <text evidence="1">The sequence shown here is derived from an EMBL/GenBank/DDBJ whole genome shotgun (WGS) entry which is preliminary data.</text>
</comment>
<name>A0ABP8ZEE8_9ACTN</name>
<sequence length="85" mass="9162">MDGTKHAMATLRNRLGVDPSLVMPCEALPQMMDGSLFIAEMNPDGHPYLPGIEYTNISGSSLRGMAGAPEFITPFANTPRRPRSG</sequence>
<protein>
    <submittedName>
        <fullName evidence="1">Uncharacterized protein</fullName>
    </submittedName>
</protein>
<evidence type="ECO:0000313" key="2">
    <source>
        <dbReference type="Proteomes" id="UP001500822"/>
    </source>
</evidence>
<reference evidence="2" key="1">
    <citation type="journal article" date="2019" name="Int. J. Syst. Evol. Microbiol.">
        <title>The Global Catalogue of Microorganisms (GCM) 10K type strain sequencing project: providing services to taxonomists for standard genome sequencing and annotation.</title>
        <authorList>
            <consortium name="The Broad Institute Genomics Platform"/>
            <consortium name="The Broad Institute Genome Sequencing Center for Infectious Disease"/>
            <person name="Wu L."/>
            <person name="Ma J."/>
        </authorList>
    </citation>
    <scope>NUCLEOTIDE SEQUENCE [LARGE SCALE GENOMIC DNA]</scope>
    <source>
        <strain evidence="2">JCM 18077</strain>
    </source>
</reference>
<accession>A0ABP8ZEE8</accession>
<proteinExistence type="predicted"/>
<gene>
    <name evidence="1" type="ORF">GCM10023217_27020</name>
</gene>
<keyword evidence="2" id="KW-1185">Reference proteome</keyword>